<evidence type="ECO:0000256" key="7">
    <source>
        <dbReference type="ARBA" id="ARBA00023125"/>
    </source>
</evidence>
<dbReference type="InterPro" id="IPR036185">
    <property type="entry name" value="DNA_heli_DnaB-like_N_sf"/>
</dbReference>
<evidence type="ECO:0000313" key="13">
    <source>
        <dbReference type="Proteomes" id="UP000320693"/>
    </source>
</evidence>
<evidence type="ECO:0000256" key="10">
    <source>
        <dbReference type="ARBA" id="ARBA00048954"/>
    </source>
</evidence>
<evidence type="ECO:0000256" key="6">
    <source>
        <dbReference type="ARBA" id="ARBA00022840"/>
    </source>
</evidence>
<dbReference type="Proteomes" id="UP000320693">
    <property type="component" value="Unassembled WGS sequence"/>
</dbReference>
<evidence type="ECO:0000256" key="1">
    <source>
        <dbReference type="ARBA" id="ARBA00008428"/>
    </source>
</evidence>
<dbReference type="InterPro" id="IPR027417">
    <property type="entry name" value="P-loop_NTPase"/>
</dbReference>
<evidence type="ECO:0000256" key="8">
    <source>
        <dbReference type="ARBA" id="ARBA00023235"/>
    </source>
</evidence>
<organism evidence="12 13">
    <name type="scientific">Pseudonocardia saturnea</name>
    <dbReference type="NCBI Taxonomy" id="33909"/>
    <lineage>
        <taxon>Bacteria</taxon>
        <taxon>Bacillati</taxon>
        <taxon>Actinomycetota</taxon>
        <taxon>Actinomycetes</taxon>
        <taxon>Pseudonocardiales</taxon>
        <taxon>Pseudonocardiaceae</taxon>
        <taxon>Pseudonocardia</taxon>
    </lineage>
</organism>
<evidence type="ECO:0000256" key="4">
    <source>
        <dbReference type="ARBA" id="ARBA00022801"/>
    </source>
</evidence>
<evidence type="ECO:0000256" key="2">
    <source>
        <dbReference type="ARBA" id="ARBA00022705"/>
    </source>
</evidence>
<proteinExistence type="inferred from homology"/>
<evidence type="ECO:0000256" key="9">
    <source>
        <dbReference type="ARBA" id="ARBA00044969"/>
    </source>
</evidence>
<name>A0ABQ0S875_9PSEU</name>
<dbReference type="EMBL" id="BJNH01000104">
    <property type="protein sequence ID" value="GEC29071.1"/>
    <property type="molecule type" value="Genomic_DNA"/>
</dbReference>
<dbReference type="Gene3D" id="3.40.50.300">
    <property type="entry name" value="P-loop containing nucleotide triphosphate hydrolases"/>
    <property type="match status" value="1"/>
</dbReference>
<dbReference type="Pfam" id="PF03796">
    <property type="entry name" value="DnaB_C"/>
    <property type="match status" value="1"/>
</dbReference>
<protein>
    <recommendedName>
        <fullName evidence="9">DNA 5'-3' helicase</fullName>
        <ecNumber evidence="9">5.6.2.3</ecNumber>
    </recommendedName>
</protein>
<comment type="catalytic activity">
    <reaction evidence="10">
        <text>ATP + H2O = ADP + phosphate + H(+)</text>
        <dbReference type="Rhea" id="RHEA:13065"/>
        <dbReference type="ChEBI" id="CHEBI:15377"/>
        <dbReference type="ChEBI" id="CHEBI:15378"/>
        <dbReference type="ChEBI" id="CHEBI:30616"/>
        <dbReference type="ChEBI" id="CHEBI:43474"/>
        <dbReference type="ChEBI" id="CHEBI:456216"/>
        <dbReference type="EC" id="5.6.2.3"/>
    </reaction>
</comment>
<dbReference type="Gene3D" id="1.10.860.10">
    <property type="entry name" value="DNAb Helicase, Chain A"/>
    <property type="match status" value="1"/>
</dbReference>
<keyword evidence="5 12" id="KW-0347">Helicase</keyword>
<keyword evidence="6" id="KW-0067">ATP-binding</keyword>
<feature type="domain" description="SF4 helicase" evidence="11">
    <location>
        <begin position="173"/>
        <end position="428"/>
    </location>
</feature>
<dbReference type="EC" id="5.6.2.3" evidence="9"/>
<evidence type="ECO:0000259" key="11">
    <source>
        <dbReference type="PROSITE" id="PS51199"/>
    </source>
</evidence>
<keyword evidence="7" id="KW-0238">DNA-binding</keyword>
<accession>A0ABQ0S875</accession>
<dbReference type="RefSeq" id="WP_125911401.1">
    <property type="nucleotide sequence ID" value="NZ_BJNH01000104.1"/>
</dbReference>
<keyword evidence="8" id="KW-0413">Isomerase</keyword>
<evidence type="ECO:0000256" key="3">
    <source>
        <dbReference type="ARBA" id="ARBA00022741"/>
    </source>
</evidence>
<keyword evidence="13" id="KW-1185">Reference proteome</keyword>
<dbReference type="SUPFAM" id="SSF48024">
    <property type="entry name" value="N-terminal domain of DnaB helicase"/>
    <property type="match status" value="1"/>
</dbReference>
<gene>
    <name evidence="12" type="ORF">PSA01_61000</name>
</gene>
<comment type="caution">
    <text evidence="12">The sequence shown here is derived from an EMBL/GenBank/DDBJ whole genome shotgun (WGS) entry which is preliminary data.</text>
</comment>
<evidence type="ECO:0000313" key="12">
    <source>
        <dbReference type="EMBL" id="GEC29071.1"/>
    </source>
</evidence>
<dbReference type="PANTHER" id="PTHR30153">
    <property type="entry name" value="REPLICATIVE DNA HELICASE DNAB"/>
    <property type="match status" value="1"/>
</dbReference>
<keyword evidence="3" id="KW-0547">Nucleotide-binding</keyword>
<evidence type="ECO:0000256" key="5">
    <source>
        <dbReference type="ARBA" id="ARBA00022806"/>
    </source>
</evidence>
<sequence length="428" mass="46677">MIDLDETTLASGVSEKILIGAVGHNPDAADHLLAAVPPGDFYDPHRSAVWSAFRDLSGDRKPITPVTVSRRLADTDQLTGATRRVIAQEMADFHPITAAEQHAPVITDLARRRELTHTIKAAAGIVANHPGDHTQVLADIREKFNQLDSGADESAGTLTWAQLLDEFETAQAPTATPEGITSPWPDLDAFTGGLFGGRMYTIGGAPGDGKSTVALNLAIHAARAGKSVLVFSKEMPTVDVTGRLVAGGAEIDLRVINARNLDDDDRARFRQFRARTRHLKLRVNADQVSMTQIKQIARGVHHRTGLDLLVVDYLQLMTGNERGRSAEEEIANISTGLKQLAMELDVAVVVPAQLNRNHTSRPDQRPTKADLRGSGRIEQDSDVVILLWRPLVDGQPDRYQVVFIIDKNRHGPKGEIKLRWNGGYGVIS</sequence>
<dbReference type="InterPro" id="IPR016136">
    <property type="entry name" value="DNA_helicase_N/primase_C"/>
</dbReference>
<keyword evidence="4" id="KW-0378">Hydrolase</keyword>
<dbReference type="GO" id="GO:0004386">
    <property type="term" value="F:helicase activity"/>
    <property type="evidence" value="ECO:0007669"/>
    <property type="project" value="UniProtKB-KW"/>
</dbReference>
<dbReference type="SUPFAM" id="SSF52540">
    <property type="entry name" value="P-loop containing nucleoside triphosphate hydrolases"/>
    <property type="match status" value="1"/>
</dbReference>
<dbReference type="Pfam" id="PF00772">
    <property type="entry name" value="DnaB"/>
    <property type="match status" value="1"/>
</dbReference>
<comment type="similarity">
    <text evidence="1">Belongs to the helicase family. DnaB subfamily.</text>
</comment>
<dbReference type="PANTHER" id="PTHR30153:SF2">
    <property type="entry name" value="REPLICATIVE DNA HELICASE"/>
    <property type="match status" value="1"/>
</dbReference>
<dbReference type="PROSITE" id="PS51199">
    <property type="entry name" value="SF4_HELICASE"/>
    <property type="match status" value="1"/>
</dbReference>
<keyword evidence="2" id="KW-0235">DNA replication</keyword>
<dbReference type="InterPro" id="IPR007693">
    <property type="entry name" value="DNA_helicase_DnaB-like_N"/>
</dbReference>
<dbReference type="InterPro" id="IPR007694">
    <property type="entry name" value="DNA_helicase_DnaB-like_C"/>
</dbReference>
<reference evidence="12 13" key="1">
    <citation type="submission" date="2019-06" db="EMBL/GenBank/DDBJ databases">
        <title>Whole genome shotgun sequence of Pseudonocardia saturnea NBRC 14499.</title>
        <authorList>
            <person name="Hosoyama A."/>
            <person name="Uohara A."/>
            <person name="Ohji S."/>
            <person name="Ichikawa N."/>
        </authorList>
    </citation>
    <scope>NUCLEOTIDE SEQUENCE [LARGE SCALE GENOMIC DNA]</scope>
    <source>
        <strain evidence="12 13">NBRC 14499</strain>
    </source>
</reference>